<evidence type="ECO:0000313" key="6">
    <source>
        <dbReference type="Proteomes" id="UP001597090"/>
    </source>
</evidence>
<dbReference type="Proteomes" id="UP001597090">
    <property type="component" value="Unassembled WGS sequence"/>
</dbReference>
<organism evidence="5 6">
    <name type="scientific">Lysobacter koreensis</name>
    <dbReference type="NCBI Taxonomy" id="266122"/>
    <lineage>
        <taxon>Bacteria</taxon>
        <taxon>Pseudomonadati</taxon>
        <taxon>Pseudomonadota</taxon>
        <taxon>Gammaproteobacteria</taxon>
        <taxon>Lysobacterales</taxon>
        <taxon>Lysobacteraceae</taxon>
        <taxon>Lysobacter</taxon>
    </lineage>
</organism>
<dbReference type="NCBIfam" id="TIGR00254">
    <property type="entry name" value="GGDEF"/>
    <property type="match status" value="1"/>
</dbReference>
<keyword evidence="5" id="KW-0548">Nucleotidyltransferase</keyword>
<protein>
    <recommendedName>
        <fullName evidence="1">diguanylate cyclase</fullName>
        <ecNumber evidence="1">2.7.7.65</ecNumber>
    </recommendedName>
</protein>
<gene>
    <name evidence="5" type="ORF">ACFQZQ_04645</name>
</gene>
<evidence type="ECO:0000256" key="2">
    <source>
        <dbReference type="ARBA" id="ARBA00034247"/>
    </source>
</evidence>
<comment type="catalytic activity">
    <reaction evidence="2">
        <text>2 GTP = 3',3'-c-di-GMP + 2 diphosphate</text>
        <dbReference type="Rhea" id="RHEA:24898"/>
        <dbReference type="ChEBI" id="CHEBI:33019"/>
        <dbReference type="ChEBI" id="CHEBI:37565"/>
        <dbReference type="ChEBI" id="CHEBI:58805"/>
        <dbReference type="EC" id="2.7.7.65"/>
    </reaction>
</comment>
<feature type="transmembrane region" description="Helical" evidence="3">
    <location>
        <begin position="136"/>
        <end position="158"/>
    </location>
</feature>
<feature type="transmembrane region" description="Helical" evidence="3">
    <location>
        <begin position="165"/>
        <end position="184"/>
    </location>
</feature>
<dbReference type="InterPro" id="IPR011623">
    <property type="entry name" value="7TMR_DISM_rcpt_extracell_dom1"/>
</dbReference>
<dbReference type="Gene3D" id="3.30.70.270">
    <property type="match status" value="1"/>
</dbReference>
<evidence type="ECO:0000313" key="5">
    <source>
        <dbReference type="EMBL" id="MFD0738575.1"/>
    </source>
</evidence>
<dbReference type="InterPro" id="IPR029787">
    <property type="entry name" value="Nucleotide_cyclase"/>
</dbReference>
<comment type="caution">
    <text evidence="5">The sequence shown here is derived from an EMBL/GenBank/DDBJ whole genome shotgun (WGS) entry which is preliminary data.</text>
</comment>
<dbReference type="InterPro" id="IPR043128">
    <property type="entry name" value="Rev_trsase/Diguanyl_cyclase"/>
</dbReference>
<dbReference type="CDD" id="cd01949">
    <property type="entry name" value="GGDEF"/>
    <property type="match status" value="1"/>
</dbReference>
<evidence type="ECO:0000256" key="3">
    <source>
        <dbReference type="SAM" id="Phobius"/>
    </source>
</evidence>
<keyword evidence="3" id="KW-0472">Membrane</keyword>
<dbReference type="SMART" id="SM00267">
    <property type="entry name" value="GGDEF"/>
    <property type="match status" value="1"/>
</dbReference>
<dbReference type="PANTHER" id="PTHR45138">
    <property type="entry name" value="REGULATORY COMPONENTS OF SENSORY TRANSDUCTION SYSTEM"/>
    <property type="match status" value="1"/>
</dbReference>
<dbReference type="PANTHER" id="PTHR45138:SF9">
    <property type="entry name" value="DIGUANYLATE CYCLASE DGCM-RELATED"/>
    <property type="match status" value="1"/>
</dbReference>
<keyword evidence="3" id="KW-0812">Transmembrane</keyword>
<evidence type="ECO:0000259" key="4">
    <source>
        <dbReference type="PROSITE" id="PS50887"/>
    </source>
</evidence>
<dbReference type="PROSITE" id="PS50887">
    <property type="entry name" value="GGDEF"/>
    <property type="match status" value="1"/>
</dbReference>
<dbReference type="InterPro" id="IPR050469">
    <property type="entry name" value="Diguanylate_Cyclase"/>
</dbReference>
<dbReference type="Pfam" id="PF00990">
    <property type="entry name" value="GGDEF"/>
    <property type="match status" value="1"/>
</dbReference>
<feature type="domain" description="GGDEF" evidence="4">
    <location>
        <begin position="385"/>
        <end position="517"/>
    </location>
</feature>
<proteinExistence type="predicted"/>
<reference evidence="6" key="1">
    <citation type="journal article" date="2019" name="Int. J. Syst. Evol. Microbiol.">
        <title>The Global Catalogue of Microorganisms (GCM) 10K type strain sequencing project: providing services to taxonomists for standard genome sequencing and annotation.</title>
        <authorList>
            <consortium name="The Broad Institute Genomics Platform"/>
            <consortium name="The Broad Institute Genome Sequencing Center for Infectious Disease"/>
            <person name="Wu L."/>
            <person name="Ma J."/>
        </authorList>
    </citation>
    <scope>NUCLEOTIDE SEQUENCE [LARGE SCALE GENOMIC DNA]</scope>
    <source>
        <strain evidence="6">CCUG 55491</strain>
    </source>
</reference>
<dbReference type="EMBL" id="JBHTIH010000002">
    <property type="protein sequence ID" value="MFD0738575.1"/>
    <property type="molecule type" value="Genomic_DNA"/>
</dbReference>
<name>A0ABW2YJU8_9GAMM</name>
<keyword evidence="3" id="KW-1133">Transmembrane helix</keyword>
<feature type="transmembrane region" description="Helical" evidence="3">
    <location>
        <begin position="234"/>
        <end position="257"/>
    </location>
</feature>
<dbReference type="InterPro" id="IPR000160">
    <property type="entry name" value="GGDEF_dom"/>
</dbReference>
<sequence>MPDDPPAARVIGGDHDARFVAVPTPTISSATEGPHWWRVTALQPIAATDAPQLVLQTPYLNAVEAWLPGQAMPVRRAMLGRDADRRYSTRALVVPLPKGLAAGQHVDLRIDVRSSLPMRLAIEPLSEVHRKDLVHVGWRAAVLAALLVIAILALGLWIGIGERSYGFLMVTLLAQVFCLVTIGGELRAVPWLADLLGADPRTSRLFGFVSAIASISFIAHYLDLPKRQPGLMRVLHGCNAVLAALLLVTFVSGAAIIATIGNLAVLVATAAVFAASVVGSWRGQRPAYFLLVAWLPMLLLVILHVGERLGLWINPDWVDVAFPAGFALAGLVLTVGLADNIQQLRRDRDQASRLATFDALTGAMSRPATSERLEAAVADARRSGLPLSLVFFDVDHFKHINDKHGHRIGDECLRIIALRTRNRLRRYDQFGRWGGDEMLVILPDTRLAEARGVAENLRSAINCRPLSIEGRLLQATLSLGVAELAPDEDASSLLVRADTALYTSKAAGRDRVSGHAVGSVTQEQKALLPR</sequence>
<feature type="transmembrane region" description="Helical" evidence="3">
    <location>
        <begin position="317"/>
        <end position="338"/>
    </location>
</feature>
<dbReference type="SUPFAM" id="SSF55073">
    <property type="entry name" value="Nucleotide cyclase"/>
    <property type="match status" value="1"/>
</dbReference>
<feature type="transmembrane region" description="Helical" evidence="3">
    <location>
        <begin position="204"/>
        <end position="222"/>
    </location>
</feature>
<evidence type="ECO:0000256" key="1">
    <source>
        <dbReference type="ARBA" id="ARBA00012528"/>
    </source>
</evidence>
<feature type="transmembrane region" description="Helical" evidence="3">
    <location>
        <begin position="263"/>
        <end position="281"/>
    </location>
</feature>
<feature type="transmembrane region" description="Helical" evidence="3">
    <location>
        <begin position="288"/>
        <end position="305"/>
    </location>
</feature>
<dbReference type="EC" id="2.7.7.65" evidence="1"/>
<keyword evidence="5" id="KW-0808">Transferase</keyword>
<dbReference type="GO" id="GO:0052621">
    <property type="term" value="F:diguanylate cyclase activity"/>
    <property type="evidence" value="ECO:0007669"/>
    <property type="project" value="UniProtKB-EC"/>
</dbReference>
<keyword evidence="6" id="KW-1185">Reference proteome</keyword>
<dbReference type="RefSeq" id="WP_386811488.1">
    <property type="nucleotide sequence ID" value="NZ_JBHTIH010000002.1"/>
</dbReference>
<dbReference type="Pfam" id="PF07695">
    <property type="entry name" value="7TMR-DISM_7TM"/>
    <property type="match status" value="1"/>
</dbReference>
<accession>A0ABW2YJU8</accession>